<keyword evidence="12" id="KW-0325">Glycoprotein</keyword>
<dbReference type="PANTHER" id="PTHR37928">
    <property type="entry name" value="CFEM DOMAIN PROTEIN (AFU_ORTHOLOGUE AFUA_6G14090)"/>
    <property type="match status" value="1"/>
</dbReference>
<dbReference type="InterPro" id="IPR008427">
    <property type="entry name" value="Extracellular_membr_CFEM_dom"/>
</dbReference>
<evidence type="ECO:0000256" key="5">
    <source>
        <dbReference type="ARBA" id="ARBA00022525"/>
    </source>
</evidence>
<evidence type="ECO:0000256" key="11">
    <source>
        <dbReference type="ARBA" id="ARBA00023157"/>
    </source>
</evidence>
<evidence type="ECO:0000313" key="17">
    <source>
        <dbReference type="Proteomes" id="UP000054564"/>
    </source>
</evidence>
<dbReference type="AlphaFoldDB" id="A0A0L0UY02"/>
<evidence type="ECO:0000256" key="10">
    <source>
        <dbReference type="ARBA" id="ARBA00023136"/>
    </source>
</evidence>
<reference evidence="17" key="1">
    <citation type="submission" date="2014-03" db="EMBL/GenBank/DDBJ databases">
        <title>The Genome Sequence of Puccinia striiformis f. sp. tritici PST-78.</title>
        <authorList>
            <consortium name="The Broad Institute Genome Sequencing Platform"/>
            <person name="Cuomo C."/>
            <person name="Hulbert S."/>
            <person name="Chen X."/>
            <person name="Walker B."/>
            <person name="Young S.K."/>
            <person name="Zeng Q."/>
            <person name="Gargeya S."/>
            <person name="Fitzgerald M."/>
            <person name="Haas B."/>
            <person name="Abouelleil A."/>
            <person name="Alvarado L."/>
            <person name="Arachchi H.M."/>
            <person name="Berlin A.M."/>
            <person name="Chapman S.B."/>
            <person name="Goldberg J."/>
            <person name="Griggs A."/>
            <person name="Gujja S."/>
            <person name="Hansen M."/>
            <person name="Howarth C."/>
            <person name="Imamovic A."/>
            <person name="Larimer J."/>
            <person name="McCowan C."/>
            <person name="Montmayeur A."/>
            <person name="Murphy C."/>
            <person name="Neiman D."/>
            <person name="Pearson M."/>
            <person name="Priest M."/>
            <person name="Roberts A."/>
            <person name="Saif S."/>
            <person name="Shea T."/>
            <person name="Sisk P."/>
            <person name="Sykes S."/>
            <person name="Wortman J."/>
            <person name="Nusbaum C."/>
            <person name="Birren B."/>
        </authorList>
    </citation>
    <scope>NUCLEOTIDE SEQUENCE [LARGE SCALE GENOMIC DNA]</scope>
    <source>
        <strain evidence="17">race PST-78</strain>
    </source>
</reference>
<evidence type="ECO:0000256" key="4">
    <source>
        <dbReference type="ARBA" id="ARBA00022475"/>
    </source>
</evidence>
<keyword evidence="13" id="KW-0449">Lipoprotein</keyword>
<evidence type="ECO:0000256" key="2">
    <source>
        <dbReference type="ARBA" id="ARBA00004613"/>
    </source>
</evidence>
<evidence type="ECO:0000256" key="6">
    <source>
        <dbReference type="ARBA" id="ARBA00022617"/>
    </source>
</evidence>
<dbReference type="STRING" id="1165861.A0A0L0UY02"/>
<evidence type="ECO:0000256" key="9">
    <source>
        <dbReference type="ARBA" id="ARBA00023004"/>
    </source>
</evidence>
<dbReference type="GO" id="GO:0046872">
    <property type="term" value="F:metal ion binding"/>
    <property type="evidence" value="ECO:0007669"/>
    <property type="project" value="UniProtKB-KW"/>
</dbReference>
<evidence type="ECO:0000313" key="16">
    <source>
        <dbReference type="EMBL" id="KNE91624.1"/>
    </source>
</evidence>
<evidence type="ECO:0000256" key="12">
    <source>
        <dbReference type="ARBA" id="ARBA00023180"/>
    </source>
</evidence>
<dbReference type="EMBL" id="AJIL01000194">
    <property type="protein sequence ID" value="KNE91624.1"/>
    <property type="molecule type" value="Genomic_DNA"/>
</dbReference>
<accession>A0A0L0UY02</accession>
<dbReference type="Proteomes" id="UP000054564">
    <property type="component" value="Unassembled WGS sequence"/>
</dbReference>
<dbReference type="InterPro" id="IPR051735">
    <property type="entry name" value="CFEM_domain"/>
</dbReference>
<dbReference type="Pfam" id="PF05730">
    <property type="entry name" value="CFEM"/>
    <property type="match status" value="1"/>
</dbReference>
<sequence length="97" mass="10094">MPFKNSQFATLLVCSLLTFSPATIGGTPPCALTCLTTAVSSDGNPCGVSDFSCLCKNKNFLDASDKCFKNSCTGDDLKAARSGGAEFCKALGVNIKR</sequence>
<proteinExistence type="inferred from homology"/>
<evidence type="ECO:0000256" key="3">
    <source>
        <dbReference type="ARBA" id="ARBA00010031"/>
    </source>
</evidence>
<dbReference type="OrthoDB" id="2507492at2759"/>
<keyword evidence="17" id="KW-1185">Reference proteome</keyword>
<organism evidence="16 17">
    <name type="scientific">Puccinia striiformis f. sp. tritici PST-78</name>
    <dbReference type="NCBI Taxonomy" id="1165861"/>
    <lineage>
        <taxon>Eukaryota</taxon>
        <taxon>Fungi</taxon>
        <taxon>Dikarya</taxon>
        <taxon>Basidiomycota</taxon>
        <taxon>Pucciniomycotina</taxon>
        <taxon>Pucciniomycetes</taxon>
        <taxon>Pucciniales</taxon>
        <taxon>Pucciniaceae</taxon>
        <taxon>Puccinia</taxon>
    </lineage>
</organism>
<dbReference type="SMART" id="SM00747">
    <property type="entry name" value="CFEM"/>
    <property type="match status" value="1"/>
</dbReference>
<evidence type="ECO:0000256" key="8">
    <source>
        <dbReference type="ARBA" id="ARBA00022729"/>
    </source>
</evidence>
<gene>
    <name evidence="16" type="ORF">PSTG_14933</name>
</gene>
<keyword evidence="6" id="KW-0349">Heme</keyword>
<keyword evidence="11" id="KW-1015">Disulfide bond</keyword>
<evidence type="ECO:0000256" key="1">
    <source>
        <dbReference type="ARBA" id="ARBA00004609"/>
    </source>
</evidence>
<feature type="signal peptide" evidence="14">
    <location>
        <begin position="1"/>
        <end position="25"/>
    </location>
</feature>
<evidence type="ECO:0000256" key="7">
    <source>
        <dbReference type="ARBA" id="ARBA00022723"/>
    </source>
</evidence>
<dbReference type="PROSITE" id="PS52012">
    <property type="entry name" value="CFEM"/>
    <property type="match status" value="1"/>
</dbReference>
<keyword evidence="9" id="KW-0408">Iron</keyword>
<comment type="caution">
    <text evidence="16">The sequence shown here is derived from an EMBL/GenBank/DDBJ whole genome shotgun (WGS) entry which is preliminary data.</text>
</comment>
<keyword evidence="8 14" id="KW-0732">Signal</keyword>
<feature type="domain" description="CFEM" evidence="15">
    <location>
        <begin position="1"/>
        <end position="97"/>
    </location>
</feature>
<dbReference type="GO" id="GO:0005886">
    <property type="term" value="C:plasma membrane"/>
    <property type="evidence" value="ECO:0007669"/>
    <property type="project" value="UniProtKB-SubCell"/>
</dbReference>
<comment type="similarity">
    <text evidence="3">Belongs to the RBT5 family.</text>
</comment>
<comment type="subcellular location">
    <subcellularLocation>
        <location evidence="1">Cell membrane</location>
        <topology evidence="1">Lipid-anchor</topology>
        <topology evidence="1">GPI-anchor</topology>
    </subcellularLocation>
    <subcellularLocation>
        <location evidence="2">Secreted</location>
    </subcellularLocation>
</comment>
<name>A0A0L0UY02_9BASI</name>
<evidence type="ECO:0000256" key="14">
    <source>
        <dbReference type="SAM" id="SignalP"/>
    </source>
</evidence>
<dbReference type="GO" id="GO:0005576">
    <property type="term" value="C:extracellular region"/>
    <property type="evidence" value="ECO:0007669"/>
    <property type="project" value="UniProtKB-SubCell"/>
</dbReference>
<keyword evidence="10" id="KW-0472">Membrane</keyword>
<keyword evidence="4" id="KW-1003">Cell membrane</keyword>
<evidence type="ECO:0000259" key="15">
    <source>
        <dbReference type="PROSITE" id="PS52012"/>
    </source>
</evidence>
<evidence type="ECO:0000256" key="13">
    <source>
        <dbReference type="ARBA" id="ARBA00023288"/>
    </source>
</evidence>
<protein>
    <recommendedName>
        <fullName evidence="15">CFEM domain-containing protein</fullName>
    </recommendedName>
</protein>
<dbReference type="PANTHER" id="PTHR37928:SF2">
    <property type="entry name" value="GPI ANCHORED CFEM DOMAIN PROTEIN (AFU_ORTHOLOGUE AFUA_6G10580)"/>
    <property type="match status" value="1"/>
</dbReference>
<keyword evidence="5" id="KW-0964">Secreted</keyword>
<keyword evidence="7" id="KW-0479">Metal-binding</keyword>
<feature type="chain" id="PRO_5005548693" description="CFEM domain-containing protein" evidence="14">
    <location>
        <begin position="26"/>
        <end position="97"/>
    </location>
</feature>